<evidence type="ECO:0000256" key="5">
    <source>
        <dbReference type="ARBA" id="ARBA00022989"/>
    </source>
</evidence>
<dbReference type="GO" id="GO:0016020">
    <property type="term" value="C:membrane"/>
    <property type="evidence" value="ECO:0007669"/>
    <property type="project" value="UniProtKB-SubCell"/>
</dbReference>
<dbReference type="OrthoDB" id="6282848at2759"/>
<evidence type="ECO:0000256" key="6">
    <source>
        <dbReference type="ARBA" id="ARBA00023054"/>
    </source>
</evidence>
<reference evidence="10 11" key="1">
    <citation type="journal article" date="2016" name="Nat. Commun.">
        <title>Extremotolerant tardigrade genome and improved radiotolerance of human cultured cells by tardigrade-unique protein.</title>
        <authorList>
            <person name="Hashimoto T."/>
            <person name="Horikawa D.D."/>
            <person name="Saito Y."/>
            <person name="Kuwahara H."/>
            <person name="Kozuka-Hata H."/>
            <person name="Shin-I T."/>
            <person name="Minakuchi Y."/>
            <person name="Ohishi K."/>
            <person name="Motoyama A."/>
            <person name="Aizu T."/>
            <person name="Enomoto A."/>
            <person name="Kondo K."/>
            <person name="Tanaka S."/>
            <person name="Hara Y."/>
            <person name="Koshikawa S."/>
            <person name="Sagara H."/>
            <person name="Miura T."/>
            <person name="Yokobori S."/>
            <person name="Miyagawa K."/>
            <person name="Suzuki Y."/>
            <person name="Kubo T."/>
            <person name="Oyama M."/>
            <person name="Kohara Y."/>
            <person name="Fujiyama A."/>
            <person name="Arakawa K."/>
            <person name="Katayama T."/>
            <person name="Toyoda A."/>
            <person name="Kunieda T."/>
        </authorList>
    </citation>
    <scope>NUCLEOTIDE SEQUENCE [LARGE SCALE GENOMIC DNA]</scope>
    <source>
        <strain evidence="10 11">YOKOZUNA-1</strain>
    </source>
</reference>
<comment type="similarity">
    <text evidence="2">Belongs to the SMIM15 family.</text>
</comment>
<sequence length="105" mass="12272">MSFDIRQYIPEDLFRSWLQWIEKNPTTFIYYIILLLTPFLGISAFLSWKLSKEVQKEAKAKKNKDSRTKAILAAKAQADEIKAAEKEKLEQSQSNGQVKHKKKKK</sequence>
<evidence type="ECO:0000256" key="7">
    <source>
        <dbReference type="ARBA" id="ARBA00023136"/>
    </source>
</evidence>
<dbReference type="PANTHER" id="PTHR28644">
    <property type="entry name" value="SMALL INTEGRAL MEMBRANE PROTEIN 15"/>
    <property type="match status" value="1"/>
</dbReference>
<evidence type="ECO:0000313" key="10">
    <source>
        <dbReference type="EMBL" id="GAV03819.1"/>
    </source>
</evidence>
<comment type="caution">
    <text evidence="10">The sequence shown here is derived from an EMBL/GenBank/DDBJ whole genome shotgun (WGS) entry which is preliminary data.</text>
</comment>
<proteinExistence type="inferred from homology"/>
<evidence type="ECO:0000313" key="11">
    <source>
        <dbReference type="Proteomes" id="UP000186922"/>
    </source>
</evidence>
<evidence type="ECO:0000256" key="9">
    <source>
        <dbReference type="SAM" id="Phobius"/>
    </source>
</evidence>
<evidence type="ECO:0000256" key="1">
    <source>
        <dbReference type="ARBA" id="ARBA00004167"/>
    </source>
</evidence>
<feature type="region of interest" description="Disordered" evidence="8">
    <location>
        <begin position="85"/>
        <end position="105"/>
    </location>
</feature>
<dbReference type="Proteomes" id="UP000186922">
    <property type="component" value="Unassembled WGS sequence"/>
</dbReference>
<organism evidence="10 11">
    <name type="scientific">Ramazzottius varieornatus</name>
    <name type="common">Water bear</name>
    <name type="synonym">Tardigrade</name>
    <dbReference type="NCBI Taxonomy" id="947166"/>
    <lineage>
        <taxon>Eukaryota</taxon>
        <taxon>Metazoa</taxon>
        <taxon>Ecdysozoa</taxon>
        <taxon>Tardigrada</taxon>
        <taxon>Eutardigrada</taxon>
        <taxon>Parachela</taxon>
        <taxon>Hypsibioidea</taxon>
        <taxon>Ramazzottiidae</taxon>
        <taxon>Ramazzottius</taxon>
    </lineage>
</organism>
<evidence type="ECO:0000256" key="8">
    <source>
        <dbReference type="SAM" id="MobiDB-lite"/>
    </source>
</evidence>
<keyword evidence="4 9" id="KW-0812">Transmembrane</keyword>
<keyword evidence="11" id="KW-1185">Reference proteome</keyword>
<dbReference type="InterPro" id="IPR027877">
    <property type="entry name" value="Smim15"/>
</dbReference>
<evidence type="ECO:0000256" key="2">
    <source>
        <dbReference type="ARBA" id="ARBA00006758"/>
    </source>
</evidence>
<keyword evidence="5 9" id="KW-1133">Transmembrane helix</keyword>
<protein>
    <recommendedName>
        <fullName evidence="3">Small integral membrane protein 15</fullName>
    </recommendedName>
</protein>
<dbReference type="Pfam" id="PF15086">
    <property type="entry name" value="UPF0542"/>
    <property type="match status" value="1"/>
</dbReference>
<comment type="subcellular location">
    <subcellularLocation>
        <location evidence="1">Membrane</location>
        <topology evidence="1">Single-pass membrane protein</topology>
    </subcellularLocation>
</comment>
<name>A0A1D1VYX4_RAMVA</name>
<dbReference type="PANTHER" id="PTHR28644:SF1">
    <property type="entry name" value="SMALL INTEGRAL MEMBRANE PROTEIN 15"/>
    <property type="match status" value="1"/>
</dbReference>
<evidence type="ECO:0000256" key="3">
    <source>
        <dbReference type="ARBA" id="ARBA00017904"/>
    </source>
</evidence>
<accession>A0A1D1VYX4</accession>
<dbReference type="AlphaFoldDB" id="A0A1D1VYX4"/>
<feature type="transmembrane region" description="Helical" evidence="9">
    <location>
        <begin position="28"/>
        <end position="48"/>
    </location>
</feature>
<keyword evidence="7 9" id="KW-0472">Membrane</keyword>
<gene>
    <name evidence="10" type="primary">RvY_14195-1</name>
    <name evidence="10" type="synonym">RvY_14195.1</name>
    <name evidence="10" type="ORF">RvY_14195</name>
</gene>
<dbReference type="EMBL" id="BDGG01000010">
    <property type="protein sequence ID" value="GAV03819.1"/>
    <property type="molecule type" value="Genomic_DNA"/>
</dbReference>
<keyword evidence="6" id="KW-0175">Coiled coil</keyword>
<evidence type="ECO:0000256" key="4">
    <source>
        <dbReference type="ARBA" id="ARBA00022692"/>
    </source>
</evidence>